<dbReference type="RefSeq" id="WP_331932526.1">
    <property type="nucleotide sequence ID" value="NZ_JBEPLU010000002.1"/>
</dbReference>
<dbReference type="InterPro" id="IPR003333">
    <property type="entry name" value="CMAS"/>
</dbReference>
<dbReference type="GO" id="GO:0008825">
    <property type="term" value="F:cyclopropane-fatty-acyl-phospholipid synthase activity"/>
    <property type="evidence" value="ECO:0007669"/>
    <property type="project" value="UniProtKB-EC"/>
</dbReference>
<dbReference type="Proteomes" id="UP001549110">
    <property type="component" value="Unassembled WGS sequence"/>
</dbReference>
<keyword evidence="5" id="KW-0443">Lipid metabolism</keyword>
<dbReference type="Pfam" id="PF02353">
    <property type="entry name" value="CMAS"/>
    <property type="match status" value="1"/>
</dbReference>
<keyword evidence="4" id="KW-0949">S-adenosyl-L-methionine</keyword>
<evidence type="ECO:0000256" key="5">
    <source>
        <dbReference type="ARBA" id="ARBA00023098"/>
    </source>
</evidence>
<keyword evidence="7" id="KW-1185">Reference proteome</keyword>
<reference evidence="6 7" key="1">
    <citation type="submission" date="2024-06" db="EMBL/GenBank/DDBJ databases">
        <title>Genomic Encyclopedia of Type Strains, Phase IV (KMG-IV): sequencing the most valuable type-strain genomes for metagenomic binning, comparative biology and taxonomic classification.</title>
        <authorList>
            <person name="Goeker M."/>
        </authorList>
    </citation>
    <scope>NUCLEOTIDE SEQUENCE [LARGE SCALE GENOMIC DNA]</scope>
    <source>
        <strain evidence="6 7">DSM 17809</strain>
    </source>
</reference>
<dbReference type="PANTHER" id="PTHR43667:SF2">
    <property type="entry name" value="FATTY ACID C-METHYL TRANSFERASE"/>
    <property type="match status" value="1"/>
</dbReference>
<organism evidence="6 7">
    <name type="scientific">Phenylobacterium koreense</name>
    <dbReference type="NCBI Taxonomy" id="266125"/>
    <lineage>
        <taxon>Bacteria</taxon>
        <taxon>Pseudomonadati</taxon>
        <taxon>Pseudomonadota</taxon>
        <taxon>Alphaproteobacteria</taxon>
        <taxon>Caulobacterales</taxon>
        <taxon>Caulobacteraceae</taxon>
        <taxon>Phenylobacterium</taxon>
    </lineage>
</organism>
<dbReference type="EC" id="2.1.1.79" evidence="6"/>
<name>A0ABV2EKA0_9CAUL</name>
<evidence type="ECO:0000256" key="3">
    <source>
        <dbReference type="ARBA" id="ARBA00022679"/>
    </source>
</evidence>
<protein>
    <submittedName>
        <fullName evidence="6">Cyclopropane-fatty-acyl-phospholipid synthase</fullName>
        <ecNumber evidence="6">2.1.1.79</ecNumber>
    </submittedName>
</protein>
<keyword evidence="3 6" id="KW-0808">Transferase</keyword>
<dbReference type="InterPro" id="IPR050723">
    <property type="entry name" value="CFA/CMAS"/>
</dbReference>
<evidence type="ECO:0000256" key="4">
    <source>
        <dbReference type="ARBA" id="ARBA00022691"/>
    </source>
</evidence>
<comment type="similarity">
    <text evidence="1">Belongs to the CFA/CMAS family.</text>
</comment>
<comment type="caution">
    <text evidence="6">The sequence shown here is derived from an EMBL/GenBank/DDBJ whole genome shotgun (WGS) entry which is preliminary data.</text>
</comment>
<evidence type="ECO:0000256" key="2">
    <source>
        <dbReference type="ARBA" id="ARBA00022603"/>
    </source>
</evidence>
<dbReference type="PIRSF" id="PIRSF003085">
    <property type="entry name" value="CMAS"/>
    <property type="match status" value="1"/>
</dbReference>
<accession>A0ABV2EKA0</accession>
<dbReference type="EMBL" id="JBEPLU010000002">
    <property type="protein sequence ID" value="MET3527460.1"/>
    <property type="molecule type" value="Genomic_DNA"/>
</dbReference>
<dbReference type="GO" id="GO:0032259">
    <property type="term" value="P:methylation"/>
    <property type="evidence" value="ECO:0007669"/>
    <property type="project" value="UniProtKB-KW"/>
</dbReference>
<evidence type="ECO:0000313" key="6">
    <source>
        <dbReference type="EMBL" id="MET3527460.1"/>
    </source>
</evidence>
<sequence>MSLAHEPSLAALAASPRAFGRLPALAGAPATFRFAARLMALNWRVGTLTFITPSGRELRLKGVEPGPEGRIIVHDFGFMRRVMAAGDIGFAEGYMAGEWDTPDLSAVLCVVSLNFDRLARLFRGNLLVRAANFVGHSLHANTRKGSRKNIHAHYDLGNAFYGEWLDRTMTYSSARYEHPGEALDQAQTNKYRSLAEGMGLSRDQSVLEIGCGWGGFAEFAAKEVGAKVTGITISQEQFDFAKKRMFDQGLNERVEIRMVDYRDVEGSFDRVASIEMFEAVGERYWPAYFDKIRQVLADGGRAGLQIITIRDDIFAAYRRRADFIQKYIFPGGMLPSETRLKVETDRARLDWTGITRFGHDYADTLAEWGKRFESAWSEIAAQGFDERFRKLWRFYLSYCEAGFRTERTNVVQLSLAKA</sequence>
<dbReference type="PANTHER" id="PTHR43667">
    <property type="entry name" value="CYCLOPROPANE-FATTY-ACYL-PHOSPHOLIPID SYNTHASE"/>
    <property type="match status" value="1"/>
</dbReference>
<dbReference type="SUPFAM" id="SSF53335">
    <property type="entry name" value="S-adenosyl-L-methionine-dependent methyltransferases"/>
    <property type="match status" value="1"/>
</dbReference>
<gene>
    <name evidence="6" type="ORF">ABID41_002578</name>
</gene>
<keyword evidence="2 6" id="KW-0489">Methyltransferase</keyword>
<dbReference type="InterPro" id="IPR029063">
    <property type="entry name" value="SAM-dependent_MTases_sf"/>
</dbReference>
<evidence type="ECO:0000256" key="1">
    <source>
        <dbReference type="ARBA" id="ARBA00010815"/>
    </source>
</evidence>
<evidence type="ECO:0000313" key="7">
    <source>
        <dbReference type="Proteomes" id="UP001549110"/>
    </source>
</evidence>
<proteinExistence type="inferred from homology"/>
<dbReference type="CDD" id="cd02440">
    <property type="entry name" value="AdoMet_MTases"/>
    <property type="match status" value="1"/>
</dbReference>
<dbReference type="Gene3D" id="3.40.50.150">
    <property type="entry name" value="Vaccinia Virus protein VP39"/>
    <property type="match status" value="1"/>
</dbReference>